<evidence type="ECO:0000313" key="2">
    <source>
        <dbReference type="EMBL" id="KAG5171651.1"/>
    </source>
</evidence>
<dbReference type="OrthoDB" id="2666783at2759"/>
<dbReference type="EMBL" id="JAFIQS010000003">
    <property type="protein sequence ID" value="KAG5171651.1"/>
    <property type="molecule type" value="Genomic_DNA"/>
</dbReference>
<proteinExistence type="predicted"/>
<name>A0A8H8CN85_PSICU</name>
<feature type="compositionally biased region" description="Low complexity" evidence="1">
    <location>
        <begin position="293"/>
        <end position="311"/>
    </location>
</feature>
<evidence type="ECO:0000256" key="1">
    <source>
        <dbReference type="SAM" id="MobiDB-lite"/>
    </source>
</evidence>
<accession>A0A8H8CN85</accession>
<reference evidence="2" key="1">
    <citation type="submission" date="2021-02" db="EMBL/GenBank/DDBJ databases">
        <title>Psilocybe cubensis genome.</title>
        <authorList>
            <person name="Mckernan K.J."/>
            <person name="Crawford S."/>
            <person name="Trippe A."/>
            <person name="Kane L.T."/>
            <person name="Mclaughlin S."/>
        </authorList>
    </citation>
    <scope>NUCLEOTIDE SEQUENCE [LARGE SCALE GENOMIC DNA]</scope>
    <source>
        <strain evidence="2">MGC-MH-2018</strain>
    </source>
</reference>
<dbReference type="AlphaFoldDB" id="A0A8H8CN85"/>
<feature type="region of interest" description="Disordered" evidence="1">
    <location>
        <begin position="190"/>
        <end position="237"/>
    </location>
</feature>
<gene>
    <name evidence="2" type="ORF">JR316_003738</name>
</gene>
<comment type="caution">
    <text evidence="2">The sequence shown here is derived from an EMBL/GenBank/DDBJ whole genome shotgun (WGS) entry which is preliminary data.</text>
</comment>
<sequence length="419" mass="45743">MSYIPEPKPRPNPEALLALSLAEKREKRFSTSSFGSDRSAYSQKSYVGPLQAVATQNSIRSARPYPVENGRITPYSYIPATPQRPARPVRTPSIPSIASTQMSPGPYNNYYRSATPAGSVRSMAPSTVSNIRASTRQRYYISNRIPAPRPRAAQQLQAPQIATQQYFSDPVSRQGTPMSVMSNQSQYAPYQMQPGYSSPPPGLGYVGNGLNLNFPQPPSQPGYSQRRGPAYYPPRVTSPLASPVAPVNNIASNQQQSMAMQMREALMMRTPSPLARSLDSPTSPDSMHAHSHPQPSRNPSVSSVPRSPSPQHGSFSNLPVTPLSAVLPAHPVLPPSPARFEGRNVQRYGASLDTASLHEQIGQMMVGAQMNGEYRTGSAPPPNNWAASNGNRMDAVNYWRQQATEPRHVNGGRRVEGRE</sequence>
<protein>
    <submittedName>
        <fullName evidence="2">Uncharacterized protein</fullName>
    </submittedName>
</protein>
<organism evidence="2">
    <name type="scientific">Psilocybe cubensis</name>
    <name type="common">Psychedelic mushroom</name>
    <name type="synonym">Stropharia cubensis</name>
    <dbReference type="NCBI Taxonomy" id="181762"/>
    <lineage>
        <taxon>Eukaryota</taxon>
        <taxon>Fungi</taxon>
        <taxon>Dikarya</taxon>
        <taxon>Basidiomycota</taxon>
        <taxon>Agaricomycotina</taxon>
        <taxon>Agaricomycetes</taxon>
        <taxon>Agaricomycetidae</taxon>
        <taxon>Agaricales</taxon>
        <taxon>Agaricineae</taxon>
        <taxon>Strophariaceae</taxon>
        <taxon>Psilocybe</taxon>
    </lineage>
</organism>
<feature type="region of interest" description="Disordered" evidence="1">
    <location>
        <begin position="273"/>
        <end position="319"/>
    </location>
</feature>